<gene>
    <name evidence="1" type="ORF">JCM10512_5205</name>
</gene>
<name>W4V1Q2_9BACE</name>
<dbReference type="AlphaFoldDB" id="W4V1Q2"/>
<organism evidence="1 2">
    <name type="scientific">Bacteroides reticulotermitis JCM 10512</name>
    <dbReference type="NCBI Taxonomy" id="1445607"/>
    <lineage>
        <taxon>Bacteria</taxon>
        <taxon>Pseudomonadati</taxon>
        <taxon>Bacteroidota</taxon>
        <taxon>Bacteroidia</taxon>
        <taxon>Bacteroidales</taxon>
        <taxon>Bacteroidaceae</taxon>
        <taxon>Bacteroides</taxon>
    </lineage>
</organism>
<sequence length="54" mass="5562">MVPQNIKVGICGIVFQVDTIINSTCITLIPSANYQTGSIEPIATALAALSASNV</sequence>
<proteinExistence type="predicted"/>
<reference evidence="1 2" key="1">
    <citation type="journal article" date="2014" name="Genome Announc.">
        <title>Draft Genome Sequence of Bacteroides reticulotermitis Strain JCM 10512T, Isolated from the Gut of a Termite.</title>
        <authorList>
            <person name="Yuki M."/>
            <person name="Oshima K."/>
            <person name="Suda W."/>
            <person name="Sakamoto M."/>
            <person name="Iida T."/>
            <person name="Hattori M."/>
            <person name="Ohkuma M."/>
        </authorList>
    </citation>
    <scope>NUCLEOTIDE SEQUENCE [LARGE SCALE GENOMIC DNA]</scope>
    <source>
        <strain evidence="1 2">JCM 10512</strain>
    </source>
</reference>
<dbReference type="STRING" id="1445607.JCM10512_5205"/>
<keyword evidence="2" id="KW-1185">Reference proteome</keyword>
<protein>
    <submittedName>
        <fullName evidence="1">Uncharacterized protein</fullName>
    </submittedName>
</protein>
<comment type="caution">
    <text evidence="1">The sequence shown here is derived from an EMBL/GenBank/DDBJ whole genome shotgun (WGS) entry which is preliminary data.</text>
</comment>
<accession>W4V1Q2</accession>
<evidence type="ECO:0000313" key="2">
    <source>
        <dbReference type="Proteomes" id="UP000019131"/>
    </source>
</evidence>
<dbReference type="EMBL" id="BAIV01000078">
    <property type="protein sequence ID" value="GAE86669.1"/>
    <property type="molecule type" value="Genomic_DNA"/>
</dbReference>
<dbReference type="Proteomes" id="UP000019131">
    <property type="component" value="Unassembled WGS sequence"/>
</dbReference>
<evidence type="ECO:0000313" key="1">
    <source>
        <dbReference type="EMBL" id="GAE86669.1"/>
    </source>
</evidence>